<dbReference type="eggNOG" id="COG2327">
    <property type="taxonomic scope" value="Bacteria"/>
</dbReference>
<keyword evidence="3" id="KW-1185">Reference proteome</keyword>
<proteinExistence type="predicted"/>
<reference evidence="2 3" key="1">
    <citation type="submission" date="2014-09" db="EMBL/GenBank/DDBJ databases">
        <authorList>
            <person name="McGinnis J.M."/>
            <person name="Wolfgang W.J."/>
        </authorList>
    </citation>
    <scope>NUCLEOTIDE SEQUENCE [LARGE SCALE GENOMIC DNA]</scope>
    <source>
        <strain evidence="2 3">JCM 14014</strain>
    </source>
</reference>
<gene>
    <name evidence="2" type="ORF">IT41_07195</name>
</gene>
<organism evidence="2 3">
    <name type="scientific">Paracoccus halophilus</name>
    <dbReference type="NCBI Taxonomy" id="376733"/>
    <lineage>
        <taxon>Bacteria</taxon>
        <taxon>Pseudomonadati</taxon>
        <taxon>Pseudomonadota</taxon>
        <taxon>Alphaproteobacteria</taxon>
        <taxon>Rhodobacterales</taxon>
        <taxon>Paracoccaceae</taxon>
        <taxon>Paracoccus</taxon>
    </lineage>
</organism>
<name>A0A099F421_9RHOB</name>
<dbReference type="Pfam" id="PF04230">
    <property type="entry name" value="PS_pyruv_trans"/>
    <property type="match status" value="1"/>
</dbReference>
<dbReference type="Proteomes" id="UP000029846">
    <property type="component" value="Unassembled WGS sequence"/>
</dbReference>
<comment type="caution">
    <text evidence="2">The sequence shown here is derived from an EMBL/GenBank/DDBJ whole genome shotgun (WGS) entry which is preliminary data.</text>
</comment>
<accession>A0A099F421</accession>
<sequence>MFTEAVYRNLDAQVEWVGFRFTPEAVNEKFDAVIVPAANWLNANSDFADLARRIEQLTIPVTCVGLGTQAPSLDSLEVDISPSALDLARVLSHKNASISLRGEFTRAVLARHGITNTVVTGCPSLYMDVAARSDDGANGGIVLQGTRYVMARPVLRRKLLDNDIFRIAGRGNYDIVYQSEKLEIAYLDGTGREGWEQAAHDSGLPQLYGFDSAPAMRDYLELRGRVFTNIDSWSDYLKTKTAVVGSRLHGAILALNSGVPALLLPHDSRTRELIDFAGIPTADPDTVLDVRNARVTLPGNLAEMVRAYRDRRARNKRIYQDFLAANGLAFRDSRPEHDRAGLLAVS</sequence>
<protein>
    <recommendedName>
        <fullName evidence="1">Polysaccharide pyruvyl transferase domain-containing protein</fullName>
    </recommendedName>
</protein>
<dbReference type="EMBL" id="JRKN01000007">
    <property type="protein sequence ID" value="KGJ05164.1"/>
    <property type="molecule type" value="Genomic_DNA"/>
</dbReference>
<dbReference type="STRING" id="376733.SAMN04487972_103101"/>
<evidence type="ECO:0000259" key="1">
    <source>
        <dbReference type="Pfam" id="PF04230"/>
    </source>
</evidence>
<feature type="domain" description="Polysaccharide pyruvyl transferase" evidence="1">
    <location>
        <begin position="31"/>
        <end position="268"/>
    </location>
</feature>
<dbReference type="InterPro" id="IPR007345">
    <property type="entry name" value="Polysacch_pyruvyl_Trfase"/>
</dbReference>
<reference evidence="2 3" key="2">
    <citation type="submission" date="2014-10" db="EMBL/GenBank/DDBJ databases">
        <title>Paracoccus sanguinis sp. nov., isolated from clinical specimens of New York State patients.</title>
        <authorList>
            <person name="Mingle L.A."/>
            <person name="Cole J.A."/>
            <person name="Lapierre P."/>
            <person name="Musser K.A."/>
        </authorList>
    </citation>
    <scope>NUCLEOTIDE SEQUENCE [LARGE SCALE GENOMIC DNA]</scope>
    <source>
        <strain evidence="2 3">JCM 14014</strain>
    </source>
</reference>
<dbReference type="AlphaFoldDB" id="A0A099F421"/>
<evidence type="ECO:0000313" key="2">
    <source>
        <dbReference type="EMBL" id="KGJ05164.1"/>
    </source>
</evidence>
<evidence type="ECO:0000313" key="3">
    <source>
        <dbReference type="Proteomes" id="UP000029846"/>
    </source>
</evidence>